<name>A0A2S2Q801_9HEMI</name>
<accession>A0A2S2Q801</accession>
<dbReference type="AlphaFoldDB" id="A0A2S2Q801"/>
<proteinExistence type="predicted"/>
<dbReference type="EMBL" id="GGMS01004670">
    <property type="protein sequence ID" value="MBY73873.1"/>
    <property type="molecule type" value="Transcribed_RNA"/>
</dbReference>
<sequence>MRMIQYCYYLITIVETIHRAAEWKDFEVVICTESGPKIKKNDSIVDDLFHCFLFIAVHSVLLSKVRLCICRSNVCKTFPLYIASIIDLCRLIIYAHDLLNLG</sequence>
<reference evidence="1" key="1">
    <citation type="submission" date="2018-04" db="EMBL/GenBank/DDBJ databases">
        <title>Transcriptome assembly of Sipha flava.</title>
        <authorList>
            <person name="Scully E.D."/>
            <person name="Geib S.M."/>
            <person name="Palmer N.A."/>
            <person name="Koch K."/>
            <person name="Bradshaw J."/>
            <person name="Heng-Moss T."/>
            <person name="Sarath G."/>
        </authorList>
    </citation>
    <scope>NUCLEOTIDE SEQUENCE</scope>
</reference>
<evidence type="ECO:0000313" key="1">
    <source>
        <dbReference type="EMBL" id="MBY73873.1"/>
    </source>
</evidence>
<organism evidence="1">
    <name type="scientific">Sipha flava</name>
    <name type="common">yellow sugarcane aphid</name>
    <dbReference type="NCBI Taxonomy" id="143950"/>
    <lineage>
        <taxon>Eukaryota</taxon>
        <taxon>Metazoa</taxon>
        <taxon>Ecdysozoa</taxon>
        <taxon>Arthropoda</taxon>
        <taxon>Hexapoda</taxon>
        <taxon>Insecta</taxon>
        <taxon>Pterygota</taxon>
        <taxon>Neoptera</taxon>
        <taxon>Paraneoptera</taxon>
        <taxon>Hemiptera</taxon>
        <taxon>Sternorrhyncha</taxon>
        <taxon>Aphidomorpha</taxon>
        <taxon>Aphidoidea</taxon>
        <taxon>Aphididae</taxon>
        <taxon>Sipha</taxon>
    </lineage>
</organism>
<protein>
    <submittedName>
        <fullName evidence="1">Uncharacterized protein</fullName>
    </submittedName>
</protein>
<gene>
    <name evidence="1" type="ORF">g.184998</name>
</gene>